<reference evidence="11 12" key="1">
    <citation type="journal article" date="2016" name="Nat. Commun.">
        <title>Thousands of microbial genomes shed light on interconnected biogeochemical processes in an aquifer system.</title>
        <authorList>
            <person name="Anantharaman K."/>
            <person name="Brown C.T."/>
            <person name="Hug L.A."/>
            <person name="Sharon I."/>
            <person name="Castelle C.J."/>
            <person name="Probst A.J."/>
            <person name="Thomas B.C."/>
            <person name="Singh A."/>
            <person name="Wilkins M.J."/>
            <person name="Karaoz U."/>
            <person name="Brodie E.L."/>
            <person name="Williams K.H."/>
            <person name="Hubbard S.S."/>
            <person name="Banfield J.F."/>
        </authorList>
    </citation>
    <scope>NUCLEOTIDE SEQUENCE [LARGE SCALE GENOMIC DNA]</scope>
</reference>
<dbReference type="GO" id="GO:0004088">
    <property type="term" value="F:carbamoyl-phosphate synthase (glutamine-hydrolyzing) activity"/>
    <property type="evidence" value="ECO:0007669"/>
    <property type="project" value="UniProtKB-UniRule"/>
</dbReference>
<keyword evidence="8" id="KW-0665">Pyrimidine biosynthesis</keyword>
<name>A0A1F4U3B3_UNCW3</name>
<keyword evidence="4 8" id="KW-0547">Nucleotide-binding</keyword>
<evidence type="ECO:0000256" key="8">
    <source>
        <dbReference type="HAMAP-Rule" id="MF_01209"/>
    </source>
</evidence>
<feature type="transmembrane region" description="Helical" evidence="9">
    <location>
        <begin position="244"/>
        <end position="265"/>
    </location>
</feature>
<proteinExistence type="inferred from homology"/>
<dbReference type="InterPro" id="IPR017926">
    <property type="entry name" value="GATASE"/>
</dbReference>
<evidence type="ECO:0000256" key="1">
    <source>
        <dbReference type="ARBA" id="ARBA00005077"/>
    </source>
</evidence>
<dbReference type="Gene3D" id="3.40.50.880">
    <property type="match status" value="1"/>
</dbReference>
<protein>
    <recommendedName>
        <fullName evidence="8">Carbamoyl phosphate synthase small chain</fullName>
        <ecNumber evidence="8">6.3.5.5</ecNumber>
    </recommendedName>
    <alternativeName>
        <fullName evidence="8">Carbamoyl phosphate synthetase glutamine chain</fullName>
    </alternativeName>
</protein>
<dbReference type="PROSITE" id="PS51273">
    <property type="entry name" value="GATASE_TYPE_1"/>
    <property type="match status" value="1"/>
</dbReference>
<dbReference type="AlphaFoldDB" id="A0A1F4U3B3"/>
<dbReference type="InterPro" id="IPR036480">
    <property type="entry name" value="CarbP_synth_ssu_N_sf"/>
</dbReference>
<dbReference type="InterPro" id="IPR006274">
    <property type="entry name" value="CarbamoylP_synth_ssu"/>
</dbReference>
<dbReference type="Gene3D" id="3.50.30.20">
    <property type="entry name" value="Carbamoyl-phosphate synthase small subunit, N-terminal domain"/>
    <property type="match status" value="1"/>
</dbReference>
<comment type="function">
    <text evidence="8">Small subunit of the glutamine-dependent carbamoyl phosphate synthetase (CPSase). CPSase catalyzes the formation of carbamoyl phosphate from the ammonia moiety of glutamine, carbonate, and phosphate donated by ATP, constituting the first step of 2 biosynthetic pathways, one leading to arginine and/or urea and the other to pyrimidine nucleotides. The small subunit (glutamine amidotransferase) binds and cleaves glutamine to supply the large subunit with the substrate ammonia.</text>
</comment>
<evidence type="ECO:0000256" key="9">
    <source>
        <dbReference type="SAM" id="Phobius"/>
    </source>
</evidence>
<dbReference type="SMART" id="SM01097">
    <property type="entry name" value="CPSase_sm_chain"/>
    <property type="match status" value="1"/>
</dbReference>
<feature type="binding site" evidence="8">
    <location>
        <position position="298"/>
    </location>
    <ligand>
        <name>L-glutamine</name>
        <dbReference type="ChEBI" id="CHEBI:58359"/>
    </ligand>
</feature>
<evidence type="ECO:0000259" key="10">
    <source>
        <dbReference type="SMART" id="SM01097"/>
    </source>
</evidence>
<keyword evidence="8" id="KW-0055">Arginine biosynthesis</keyword>
<evidence type="ECO:0000256" key="3">
    <source>
        <dbReference type="ARBA" id="ARBA00022598"/>
    </source>
</evidence>
<keyword evidence="9" id="KW-0472">Membrane</keyword>
<dbReference type="EMBL" id="MEUM01000138">
    <property type="protein sequence ID" value="OGC39357.1"/>
    <property type="molecule type" value="Genomic_DNA"/>
</dbReference>
<evidence type="ECO:0000256" key="6">
    <source>
        <dbReference type="ARBA" id="ARBA00022962"/>
    </source>
</evidence>
<feature type="binding site" evidence="8">
    <location>
        <position position="254"/>
    </location>
    <ligand>
        <name>L-glutamine</name>
        <dbReference type="ChEBI" id="CHEBI:58359"/>
    </ligand>
</feature>
<dbReference type="Proteomes" id="UP000177025">
    <property type="component" value="Unassembled WGS sequence"/>
</dbReference>
<dbReference type="GO" id="GO:0006541">
    <property type="term" value="P:glutamine metabolic process"/>
    <property type="evidence" value="ECO:0007669"/>
    <property type="project" value="InterPro"/>
</dbReference>
<keyword evidence="5 8" id="KW-0067">ATP-binding</keyword>
<gene>
    <name evidence="8" type="primary">carA</name>
    <name evidence="11" type="ORF">A2Y85_00375</name>
</gene>
<comment type="catalytic activity">
    <reaction evidence="8">
        <text>L-glutamine + H2O = L-glutamate + NH4(+)</text>
        <dbReference type="Rhea" id="RHEA:15889"/>
        <dbReference type="ChEBI" id="CHEBI:15377"/>
        <dbReference type="ChEBI" id="CHEBI:28938"/>
        <dbReference type="ChEBI" id="CHEBI:29985"/>
        <dbReference type="ChEBI" id="CHEBI:58359"/>
    </reaction>
</comment>
<feature type="binding site" evidence="8">
    <location>
        <position position="223"/>
    </location>
    <ligand>
        <name>L-glutamine</name>
        <dbReference type="ChEBI" id="CHEBI:58359"/>
    </ligand>
</feature>
<evidence type="ECO:0000313" key="11">
    <source>
        <dbReference type="EMBL" id="OGC39357.1"/>
    </source>
</evidence>
<keyword evidence="8" id="KW-0028">Amino-acid biosynthesis</keyword>
<comment type="subunit">
    <text evidence="8">Composed of two chains; the small (or glutamine) chain promotes the hydrolysis of glutamine to ammonia, which is used by the large (or ammonia) chain to synthesize carbamoyl phosphate. Tetramer of heterodimers (alpha,beta)4.</text>
</comment>
<feature type="binding site" evidence="8">
    <location>
        <position position="225"/>
    </location>
    <ligand>
        <name>L-glutamine</name>
        <dbReference type="ChEBI" id="CHEBI:58359"/>
    </ligand>
</feature>
<evidence type="ECO:0000313" key="12">
    <source>
        <dbReference type="Proteomes" id="UP000177025"/>
    </source>
</evidence>
<accession>A0A1F4U3B3</accession>
<dbReference type="GO" id="GO:0006207">
    <property type="term" value="P:'de novo' pyrimidine nucleobase biosynthetic process"/>
    <property type="evidence" value="ECO:0007669"/>
    <property type="project" value="InterPro"/>
</dbReference>
<dbReference type="Pfam" id="PF00117">
    <property type="entry name" value="GATase"/>
    <property type="match status" value="1"/>
</dbReference>
<dbReference type="GO" id="GO:0044205">
    <property type="term" value="P:'de novo' UMP biosynthetic process"/>
    <property type="evidence" value="ECO:0007669"/>
    <property type="project" value="UniProtKB-UniRule"/>
</dbReference>
<dbReference type="PANTHER" id="PTHR43418">
    <property type="entry name" value="MULTIFUNCTIONAL TRYPTOPHAN BIOSYNTHESIS PROTEIN-RELATED"/>
    <property type="match status" value="1"/>
</dbReference>
<dbReference type="NCBIfam" id="TIGR01368">
    <property type="entry name" value="CPSaseIIsmall"/>
    <property type="match status" value="1"/>
</dbReference>
<dbReference type="GO" id="GO:0006526">
    <property type="term" value="P:L-arginine biosynthetic process"/>
    <property type="evidence" value="ECO:0007669"/>
    <property type="project" value="UniProtKB-UniRule"/>
</dbReference>
<dbReference type="SUPFAM" id="SSF52317">
    <property type="entry name" value="Class I glutamine amidotransferase-like"/>
    <property type="match status" value="1"/>
</dbReference>
<evidence type="ECO:0000256" key="5">
    <source>
        <dbReference type="ARBA" id="ARBA00022840"/>
    </source>
</evidence>
<keyword evidence="3 8" id="KW-0436">Ligase</keyword>
<feature type="active site" evidence="8">
    <location>
        <position position="338"/>
    </location>
</feature>
<organism evidence="11 12">
    <name type="scientific">candidate division WOR-3 bacterium RBG_13_43_14</name>
    <dbReference type="NCBI Taxonomy" id="1802590"/>
    <lineage>
        <taxon>Bacteria</taxon>
        <taxon>Bacteria division WOR-3</taxon>
    </lineage>
</organism>
<dbReference type="UniPathway" id="UPA00070">
    <property type="reaction ID" value="UER00115"/>
</dbReference>
<feature type="domain" description="Carbamoyl-phosphate synthase small subunit N-terminal" evidence="10">
    <location>
        <begin position="2"/>
        <end position="130"/>
    </location>
</feature>
<keyword evidence="9" id="KW-0812">Transmembrane</keyword>
<feature type="region of interest" description="CPSase" evidence="8">
    <location>
        <begin position="1"/>
        <end position="174"/>
    </location>
</feature>
<dbReference type="HAMAP" id="MF_01209">
    <property type="entry name" value="CPSase_S_chain"/>
    <property type="match status" value="1"/>
</dbReference>
<feature type="binding site" evidence="8">
    <location>
        <position position="295"/>
    </location>
    <ligand>
        <name>L-glutamine</name>
        <dbReference type="ChEBI" id="CHEBI:58359"/>
    </ligand>
</feature>
<evidence type="ECO:0000256" key="7">
    <source>
        <dbReference type="ARBA" id="ARBA00048816"/>
    </source>
</evidence>
<comment type="catalytic activity">
    <reaction evidence="7 8">
        <text>hydrogencarbonate + L-glutamine + 2 ATP + H2O = carbamoyl phosphate + L-glutamate + 2 ADP + phosphate + 2 H(+)</text>
        <dbReference type="Rhea" id="RHEA:18633"/>
        <dbReference type="ChEBI" id="CHEBI:15377"/>
        <dbReference type="ChEBI" id="CHEBI:15378"/>
        <dbReference type="ChEBI" id="CHEBI:17544"/>
        <dbReference type="ChEBI" id="CHEBI:29985"/>
        <dbReference type="ChEBI" id="CHEBI:30616"/>
        <dbReference type="ChEBI" id="CHEBI:43474"/>
        <dbReference type="ChEBI" id="CHEBI:58228"/>
        <dbReference type="ChEBI" id="CHEBI:58359"/>
        <dbReference type="ChEBI" id="CHEBI:456216"/>
        <dbReference type="EC" id="6.3.5.5"/>
    </reaction>
</comment>
<dbReference type="GO" id="GO:0004359">
    <property type="term" value="F:glutaminase activity"/>
    <property type="evidence" value="ECO:0007669"/>
    <property type="project" value="RHEA"/>
</dbReference>
<dbReference type="GO" id="GO:0005524">
    <property type="term" value="F:ATP binding"/>
    <property type="evidence" value="ECO:0007669"/>
    <property type="project" value="UniProtKB-UniRule"/>
</dbReference>
<dbReference type="PRINTS" id="PR00097">
    <property type="entry name" value="ANTSNTHASEII"/>
</dbReference>
<dbReference type="InterPro" id="IPR029062">
    <property type="entry name" value="Class_I_gatase-like"/>
</dbReference>
<dbReference type="CDD" id="cd01744">
    <property type="entry name" value="GATase1_CPSase"/>
    <property type="match status" value="1"/>
</dbReference>
<dbReference type="UniPathway" id="UPA00068">
    <property type="reaction ID" value="UER00171"/>
</dbReference>
<dbReference type="PANTHER" id="PTHR43418:SF7">
    <property type="entry name" value="CARBAMOYL-PHOSPHATE SYNTHASE SMALL CHAIN"/>
    <property type="match status" value="1"/>
</dbReference>
<comment type="pathway">
    <text evidence="1 8">Amino-acid biosynthesis; L-arginine biosynthesis; carbamoyl phosphate from bicarbonate: step 1/1.</text>
</comment>
<dbReference type="InterPro" id="IPR002474">
    <property type="entry name" value="CarbamoylP_synth_ssu_N"/>
</dbReference>
<dbReference type="Pfam" id="PF00988">
    <property type="entry name" value="CPSase_sm_chain"/>
    <property type="match status" value="1"/>
</dbReference>
<feature type="binding site" evidence="8">
    <location>
        <position position="47"/>
    </location>
    <ligand>
        <name>L-glutamine</name>
        <dbReference type="ChEBI" id="CHEBI:58359"/>
    </ligand>
</feature>
<comment type="similarity">
    <text evidence="2 8">Belongs to the CarA family.</text>
</comment>
<dbReference type="PRINTS" id="PR00099">
    <property type="entry name" value="CPSGATASE"/>
</dbReference>
<evidence type="ECO:0000256" key="4">
    <source>
        <dbReference type="ARBA" id="ARBA00022741"/>
    </source>
</evidence>
<evidence type="ECO:0000256" key="2">
    <source>
        <dbReference type="ARBA" id="ARBA00007800"/>
    </source>
</evidence>
<sequence>MQNALLILEDGTIIKGKTTSTSRSVIYGEVVFNTSMTGYVEAFSDPSYAGQILIMTYPLIGNYGLQRRHYESSKIQIRGLVVKELCQLSYRNKRLQSTLNEENIPFLFDVDTRALTLRIRENGTMKGFLLTNPLSRISIERKVAELKVRAHPDSENLVARVSTKKPRFLLNRKKTKVVLMDFGVKSSIIRNLSRFASIVVVPYNTDIKTIIKYKPHAIVLSNGPGDPEHPKLKATSIRTIANLFGLYPIFGICLGHQLLSVALGLKTYKLKFGHRGSNHAVKNTLTGRIYITSQNHGYAVRPEVNNGTEVEWLNVNDSTVEGIRNVKLGIYSVQFHPEAAPGPYDTTFLFKEFVHRVQCQKEKT</sequence>
<feature type="active site" description="Nucleophile" evidence="8">
    <location>
        <position position="253"/>
    </location>
</feature>
<feature type="binding site" evidence="8">
    <location>
        <position position="297"/>
    </location>
    <ligand>
        <name>L-glutamine</name>
        <dbReference type="ChEBI" id="CHEBI:58359"/>
    </ligand>
</feature>
<dbReference type="InterPro" id="IPR050472">
    <property type="entry name" value="Anth_synth/Amidotransfase"/>
</dbReference>
<dbReference type="EC" id="6.3.5.5" evidence="8"/>
<keyword evidence="6 8" id="KW-0315">Glutamine amidotransferase</keyword>
<dbReference type="PRINTS" id="PR00096">
    <property type="entry name" value="GATASE"/>
</dbReference>
<dbReference type="NCBIfam" id="NF009475">
    <property type="entry name" value="PRK12838.1"/>
    <property type="match status" value="1"/>
</dbReference>
<keyword evidence="9" id="KW-1133">Transmembrane helix</keyword>
<comment type="pathway">
    <text evidence="8">Pyrimidine metabolism; UMP biosynthesis via de novo pathway; (S)-dihydroorotate from bicarbonate: step 1/3.</text>
</comment>
<feature type="binding site" evidence="8">
    <location>
        <position position="257"/>
    </location>
    <ligand>
        <name>L-glutamine</name>
        <dbReference type="ChEBI" id="CHEBI:58359"/>
    </ligand>
</feature>
<dbReference type="SUPFAM" id="SSF52021">
    <property type="entry name" value="Carbamoyl phosphate synthetase, small subunit N-terminal domain"/>
    <property type="match status" value="1"/>
</dbReference>
<comment type="caution">
    <text evidence="11">The sequence shown here is derived from an EMBL/GenBank/DDBJ whole genome shotgun (WGS) entry which is preliminary data.</text>
</comment>
<feature type="active site" evidence="8">
    <location>
        <position position="336"/>
    </location>
</feature>
<dbReference type="InterPro" id="IPR035686">
    <property type="entry name" value="CPSase_GATase1"/>
</dbReference>